<reference evidence="8" key="1">
    <citation type="submission" date="2020-10" db="EMBL/GenBank/DDBJ databases">
        <authorList>
            <person name="Gilroy R."/>
        </authorList>
    </citation>
    <scope>NUCLEOTIDE SEQUENCE</scope>
    <source>
        <strain evidence="8">CHK165-10780</strain>
    </source>
</reference>
<evidence type="ECO:0000259" key="7">
    <source>
        <dbReference type="Pfam" id="PF02911"/>
    </source>
</evidence>
<dbReference type="Proteomes" id="UP000886725">
    <property type="component" value="Unassembled WGS sequence"/>
</dbReference>
<dbReference type="HAMAP" id="MF_00182">
    <property type="entry name" value="Formyl_trans"/>
    <property type="match status" value="1"/>
</dbReference>
<dbReference type="GO" id="GO:0005829">
    <property type="term" value="C:cytosol"/>
    <property type="evidence" value="ECO:0007669"/>
    <property type="project" value="TreeGrafter"/>
</dbReference>
<evidence type="ECO:0000256" key="1">
    <source>
        <dbReference type="ARBA" id="ARBA00010699"/>
    </source>
</evidence>
<dbReference type="Pfam" id="PF00551">
    <property type="entry name" value="Formyl_trans_N"/>
    <property type="match status" value="1"/>
</dbReference>
<comment type="function">
    <text evidence="5">Attaches a formyl group to the free amino group of methionyl-tRNA(fMet). The formyl group appears to play a dual role in the initiator identity of N-formylmethionyl-tRNA by promoting its recognition by IF2 and preventing the misappropriation of this tRNA by the elongation apparatus.</text>
</comment>
<dbReference type="InterPro" id="IPR002376">
    <property type="entry name" value="Formyl_transf_N"/>
</dbReference>
<organism evidence="8 9">
    <name type="scientific">Candidatus Faecenecus gallistercoris</name>
    <dbReference type="NCBI Taxonomy" id="2840793"/>
    <lineage>
        <taxon>Bacteria</taxon>
        <taxon>Bacillati</taxon>
        <taxon>Bacillota</taxon>
        <taxon>Bacillota incertae sedis</taxon>
        <taxon>Candidatus Faecenecus</taxon>
    </lineage>
</organism>
<dbReference type="PROSITE" id="PS00373">
    <property type="entry name" value="GART"/>
    <property type="match status" value="1"/>
</dbReference>
<dbReference type="Pfam" id="PF02911">
    <property type="entry name" value="Formyl_trans_C"/>
    <property type="match status" value="1"/>
</dbReference>
<dbReference type="AlphaFoldDB" id="A0A9D0Z0F5"/>
<dbReference type="InterPro" id="IPR041711">
    <property type="entry name" value="Met-tRNA-FMT_N"/>
</dbReference>
<keyword evidence="3 5" id="KW-0808">Transferase</keyword>
<evidence type="ECO:0000256" key="3">
    <source>
        <dbReference type="ARBA" id="ARBA00022679"/>
    </source>
</evidence>
<evidence type="ECO:0000259" key="6">
    <source>
        <dbReference type="Pfam" id="PF00551"/>
    </source>
</evidence>
<keyword evidence="4 5" id="KW-0648">Protein biosynthesis</keyword>
<feature type="binding site" evidence="5">
    <location>
        <begin position="107"/>
        <end position="110"/>
    </location>
    <ligand>
        <name>(6S)-5,6,7,8-tetrahydrofolate</name>
        <dbReference type="ChEBI" id="CHEBI:57453"/>
    </ligand>
</feature>
<feature type="domain" description="Formyl transferase N-terminal" evidence="6">
    <location>
        <begin position="3"/>
        <end position="177"/>
    </location>
</feature>
<dbReference type="EC" id="2.1.2.9" evidence="2 5"/>
<dbReference type="CDD" id="cd08646">
    <property type="entry name" value="FMT_core_Met-tRNA-FMT_N"/>
    <property type="match status" value="1"/>
</dbReference>
<dbReference type="InterPro" id="IPR005793">
    <property type="entry name" value="Formyl_trans_C"/>
</dbReference>
<dbReference type="PANTHER" id="PTHR11138">
    <property type="entry name" value="METHIONYL-TRNA FORMYLTRANSFERASE"/>
    <property type="match status" value="1"/>
</dbReference>
<evidence type="ECO:0000313" key="9">
    <source>
        <dbReference type="Proteomes" id="UP000886725"/>
    </source>
</evidence>
<dbReference type="NCBIfam" id="TIGR00460">
    <property type="entry name" value="fmt"/>
    <property type="match status" value="1"/>
</dbReference>
<comment type="similarity">
    <text evidence="1 5">Belongs to the Fmt family.</text>
</comment>
<evidence type="ECO:0000256" key="5">
    <source>
        <dbReference type="HAMAP-Rule" id="MF_00182"/>
    </source>
</evidence>
<gene>
    <name evidence="5" type="primary">fmt</name>
    <name evidence="8" type="ORF">IAC85_00185</name>
</gene>
<comment type="catalytic activity">
    <reaction evidence="5">
        <text>L-methionyl-tRNA(fMet) + (6R)-10-formyltetrahydrofolate = N-formyl-L-methionyl-tRNA(fMet) + (6S)-5,6,7,8-tetrahydrofolate + H(+)</text>
        <dbReference type="Rhea" id="RHEA:24380"/>
        <dbReference type="Rhea" id="RHEA-COMP:9952"/>
        <dbReference type="Rhea" id="RHEA-COMP:9953"/>
        <dbReference type="ChEBI" id="CHEBI:15378"/>
        <dbReference type="ChEBI" id="CHEBI:57453"/>
        <dbReference type="ChEBI" id="CHEBI:78530"/>
        <dbReference type="ChEBI" id="CHEBI:78844"/>
        <dbReference type="ChEBI" id="CHEBI:195366"/>
        <dbReference type="EC" id="2.1.2.9"/>
    </reaction>
</comment>
<dbReference type="InterPro" id="IPR001555">
    <property type="entry name" value="GART_AS"/>
</dbReference>
<reference evidence="8" key="2">
    <citation type="journal article" date="2021" name="PeerJ">
        <title>Extensive microbial diversity within the chicken gut microbiome revealed by metagenomics and culture.</title>
        <authorList>
            <person name="Gilroy R."/>
            <person name="Ravi A."/>
            <person name="Getino M."/>
            <person name="Pursley I."/>
            <person name="Horton D.L."/>
            <person name="Alikhan N.F."/>
            <person name="Baker D."/>
            <person name="Gharbi K."/>
            <person name="Hall N."/>
            <person name="Watson M."/>
            <person name="Adriaenssens E.M."/>
            <person name="Foster-Nyarko E."/>
            <person name="Jarju S."/>
            <person name="Secka A."/>
            <person name="Antonio M."/>
            <person name="Oren A."/>
            <person name="Chaudhuri R.R."/>
            <person name="La Ragione R."/>
            <person name="Hildebrand F."/>
            <person name="Pallen M.J."/>
        </authorList>
    </citation>
    <scope>NUCLEOTIDE SEQUENCE</scope>
    <source>
        <strain evidence="8">CHK165-10780</strain>
    </source>
</reference>
<proteinExistence type="inferred from homology"/>
<dbReference type="Gene3D" id="3.40.50.12230">
    <property type="match status" value="1"/>
</dbReference>
<dbReference type="GO" id="GO:0004479">
    <property type="term" value="F:methionyl-tRNA formyltransferase activity"/>
    <property type="evidence" value="ECO:0007669"/>
    <property type="project" value="UniProtKB-UniRule"/>
</dbReference>
<dbReference type="InterPro" id="IPR036477">
    <property type="entry name" value="Formyl_transf_N_sf"/>
</dbReference>
<dbReference type="PANTHER" id="PTHR11138:SF5">
    <property type="entry name" value="METHIONYL-TRNA FORMYLTRANSFERASE, MITOCHONDRIAL"/>
    <property type="match status" value="1"/>
</dbReference>
<dbReference type="SUPFAM" id="SSF50486">
    <property type="entry name" value="FMT C-terminal domain-like"/>
    <property type="match status" value="1"/>
</dbReference>
<feature type="domain" description="Formyl transferase C-terminal" evidence="7">
    <location>
        <begin position="202"/>
        <end position="299"/>
    </location>
</feature>
<dbReference type="EMBL" id="DVFU01000007">
    <property type="protein sequence ID" value="HIQ64138.1"/>
    <property type="molecule type" value="Genomic_DNA"/>
</dbReference>
<dbReference type="InterPro" id="IPR005794">
    <property type="entry name" value="Fmt"/>
</dbReference>
<sequence>MLKIVFMGTPKFAVPILEGLIENYKVVGVVSQPDKEVGRHHKLQKTPIKELAESYDIPVFQPEKIKNDNEQIKTWKPDLIVTCAYGQIIPDEILTCAKYGAINVHASLLPKLRGGAPIHKAIMYGYPETGITIMRMVKKMDAGDILTQKSTIITQDDNLESLSDRLSKIGKELLLDTIPDLIAGKVKPIPQDESEVTYAYNVTREEEHLDFEHETTLELWNHIRALDPEIGAYAMLDGNIVKIYKCYRTDSFYTSKKNGEISRIYKDGFGVSTRDGEIVITEFQPAGKKKMKVKDYFNGTDANELLGKVFE</sequence>
<dbReference type="SUPFAM" id="SSF53328">
    <property type="entry name" value="Formyltransferase"/>
    <property type="match status" value="1"/>
</dbReference>
<dbReference type="InterPro" id="IPR011034">
    <property type="entry name" value="Formyl_transferase-like_C_sf"/>
</dbReference>
<dbReference type="CDD" id="cd08704">
    <property type="entry name" value="Met_tRNA_FMT_C"/>
    <property type="match status" value="1"/>
</dbReference>
<protein>
    <recommendedName>
        <fullName evidence="2 5">Methionyl-tRNA formyltransferase</fullName>
        <ecNumber evidence="2 5">2.1.2.9</ecNumber>
    </recommendedName>
</protein>
<name>A0A9D0Z0F5_9FIRM</name>
<dbReference type="InterPro" id="IPR044135">
    <property type="entry name" value="Met-tRNA-FMT_C"/>
</dbReference>
<comment type="caution">
    <text evidence="8">The sequence shown here is derived from an EMBL/GenBank/DDBJ whole genome shotgun (WGS) entry which is preliminary data.</text>
</comment>
<accession>A0A9D0Z0F5</accession>
<evidence type="ECO:0000313" key="8">
    <source>
        <dbReference type="EMBL" id="HIQ64138.1"/>
    </source>
</evidence>
<evidence type="ECO:0000256" key="2">
    <source>
        <dbReference type="ARBA" id="ARBA00012261"/>
    </source>
</evidence>
<evidence type="ECO:0000256" key="4">
    <source>
        <dbReference type="ARBA" id="ARBA00022917"/>
    </source>
</evidence>